<proteinExistence type="predicted"/>
<name>A0A0A9C9W7_ARUDO</name>
<dbReference type="EMBL" id="GBRH01225519">
    <property type="protein sequence ID" value="JAD72376.1"/>
    <property type="molecule type" value="Transcribed_RNA"/>
</dbReference>
<evidence type="ECO:0000313" key="1">
    <source>
        <dbReference type="EMBL" id="JAD72376.1"/>
    </source>
</evidence>
<dbReference type="AlphaFoldDB" id="A0A0A9C9W7"/>
<protein>
    <submittedName>
        <fullName evidence="1">Uncharacterized protein</fullName>
    </submittedName>
</protein>
<accession>A0A0A9C9W7</accession>
<organism evidence="1">
    <name type="scientific">Arundo donax</name>
    <name type="common">Giant reed</name>
    <name type="synonym">Donax arundinaceus</name>
    <dbReference type="NCBI Taxonomy" id="35708"/>
    <lineage>
        <taxon>Eukaryota</taxon>
        <taxon>Viridiplantae</taxon>
        <taxon>Streptophyta</taxon>
        <taxon>Embryophyta</taxon>
        <taxon>Tracheophyta</taxon>
        <taxon>Spermatophyta</taxon>
        <taxon>Magnoliopsida</taxon>
        <taxon>Liliopsida</taxon>
        <taxon>Poales</taxon>
        <taxon>Poaceae</taxon>
        <taxon>PACMAD clade</taxon>
        <taxon>Arundinoideae</taxon>
        <taxon>Arundineae</taxon>
        <taxon>Arundo</taxon>
    </lineage>
</organism>
<reference evidence="1" key="1">
    <citation type="submission" date="2014-09" db="EMBL/GenBank/DDBJ databases">
        <authorList>
            <person name="Magalhaes I.L.F."/>
            <person name="Oliveira U."/>
            <person name="Santos F.R."/>
            <person name="Vidigal T.H.D.A."/>
            <person name="Brescovit A.D."/>
            <person name="Santos A.J."/>
        </authorList>
    </citation>
    <scope>NUCLEOTIDE SEQUENCE</scope>
    <source>
        <tissue evidence="1">Shoot tissue taken approximately 20 cm above the soil surface</tissue>
    </source>
</reference>
<sequence length="102" mass="11447">MAMVMLLSLQDIPVNVRVGERWRRYRGEGDGLPDASGRRHRYLAAAGRLDALQLQDRCRQRLVEHQPLEHRHASSLDTANLRWQQDCPAVAATPAAAPRALA</sequence>
<reference evidence="1" key="2">
    <citation type="journal article" date="2015" name="Data Brief">
        <title>Shoot transcriptome of the giant reed, Arundo donax.</title>
        <authorList>
            <person name="Barrero R.A."/>
            <person name="Guerrero F.D."/>
            <person name="Moolhuijzen P."/>
            <person name="Goolsby J.A."/>
            <person name="Tidwell J."/>
            <person name="Bellgard S.E."/>
            <person name="Bellgard M.I."/>
        </authorList>
    </citation>
    <scope>NUCLEOTIDE SEQUENCE</scope>
    <source>
        <tissue evidence="1">Shoot tissue taken approximately 20 cm above the soil surface</tissue>
    </source>
</reference>